<dbReference type="SMART" id="SM00448">
    <property type="entry name" value="REC"/>
    <property type="match status" value="1"/>
</dbReference>
<comment type="caution">
    <text evidence="9">The sequence shown here is derived from an EMBL/GenBank/DDBJ whole genome shotgun (WGS) entry which is preliminary data.</text>
</comment>
<dbReference type="Pfam" id="PF12833">
    <property type="entry name" value="HTH_18"/>
    <property type="match status" value="1"/>
</dbReference>
<feature type="domain" description="HTH araC/xylS-type" evidence="7">
    <location>
        <begin position="153"/>
        <end position="251"/>
    </location>
</feature>
<proteinExistence type="predicted"/>
<dbReference type="Gene3D" id="3.40.50.2300">
    <property type="match status" value="1"/>
</dbReference>
<keyword evidence="10" id="KW-1185">Reference proteome</keyword>
<name>A0ABS7KZE2_CLOSR</name>
<dbReference type="RefSeq" id="WP_221861452.1">
    <property type="nucleotide sequence ID" value="NZ_JAIKTU010000009.1"/>
</dbReference>
<feature type="modified residue" description="4-aspartylphosphate" evidence="6">
    <location>
        <position position="54"/>
    </location>
</feature>
<evidence type="ECO:0000259" key="7">
    <source>
        <dbReference type="PROSITE" id="PS01124"/>
    </source>
</evidence>
<evidence type="ECO:0000313" key="9">
    <source>
        <dbReference type="EMBL" id="MBY0756179.1"/>
    </source>
</evidence>
<keyword evidence="6" id="KW-0597">Phosphoprotein</keyword>
<keyword evidence="2" id="KW-0805">Transcription regulation</keyword>
<dbReference type="PRINTS" id="PR00032">
    <property type="entry name" value="HTHARAC"/>
</dbReference>
<dbReference type="SMART" id="SM00342">
    <property type="entry name" value="HTH_ARAC"/>
    <property type="match status" value="1"/>
</dbReference>
<keyword evidence="4" id="KW-0804">Transcription</keyword>
<dbReference type="InterPro" id="IPR020449">
    <property type="entry name" value="Tscrpt_reg_AraC-type_HTH"/>
</dbReference>
<dbReference type="Proteomes" id="UP001299068">
    <property type="component" value="Unassembled WGS sequence"/>
</dbReference>
<protein>
    <recommendedName>
        <fullName evidence="1">Stage 0 sporulation protein A homolog</fullName>
    </recommendedName>
</protein>
<feature type="domain" description="Response regulatory" evidence="8">
    <location>
        <begin position="3"/>
        <end position="119"/>
    </location>
</feature>
<dbReference type="Pfam" id="PF00072">
    <property type="entry name" value="Response_reg"/>
    <property type="match status" value="1"/>
</dbReference>
<dbReference type="PROSITE" id="PS01124">
    <property type="entry name" value="HTH_ARAC_FAMILY_2"/>
    <property type="match status" value="1"/>
</dbReference>
<evidence type="ECO:0000313" key="10">
    <source>
        <dbReference type="Proteomes" id="UP001299068"/>
    </source>
</evidence>
<dbReference type="InterPro" id="IPR018060">
    <property type="entry name" value="HTH_AraC"/>
</dbReference>
<dbReference type="PANTHER" id="PTHR43280:SF34">
    <property type="entry name" value="ARAC-FAMILY TRANSCRIPTIONAL REGULATOR"/>
    <property type="match status" value="1"/>
</dbReference>
<dbReference type="InterPro" id="IPR011006">
    <property type="entry name" value="CheY-like_superfamily"/>
</dbReference>
<dbReference type="InterPro" id="IPR009057">
    <property type="entry name" value="Homeodomain-like_sf"/>
</dbReference>
<gene>
    <name evidence="9" type="ORF">K5V21_12060</name>
</gene>
<evidence type="ECO:0000259" key="8">
    <source>
        <dbReference type="PROSITE" id="PS50110"/>
    </source>
</evidence>
<evidence type="ECO:0000256" key="2">
    <source>
        <dbReference type="ARBA" id="ARBA00023015"/>
    </source>
</evidence>
<reference evidence="9 10" key="1">
    <citation type="journal article" date="2021" name="Cell Host Microbe">
        <title>in vivo commensal control of Clostridioides difficile virulence.</title>
        <authorList>
            <person name="Girinathan B.P."/>
            <person name="Dibenedetto N."/>
            <person name="Worley J.N."/>
            <person name="Peltier J."/>
            <person name="Arrieta-Ortiz M.L."/>
            <person name="Rupa Christinal Immanuel S."/>
            <person name="Lavin R."/>
            <person name="Delaney M.L."/>
            <person name="Cummins C."/>
            <person name="Hoffmann M."/>
            <person name="Luo Y."/>
            <person name="Gonzalez-Escalona N."/>
            <person name="Allard M."/>
            <person name="Onderdonk A.B."/>
            <person name="Gerber G.K."/>
            <person name="Sonenshein A.L."/>
            <person name="Baliga N."/>
            <person name="Dupuy B."/>
            <person name="Bry L."/>
        </authorList>
    </citation>
    <scope>NUCLEOTIDE SEQUENCE [LARGE SCALE GENOMIC DNA]</scope>
    <source>
        <strain evidence="9 10">DSM 599</strain>
    </source>
</reference>
<dbReference type="PROSITE" id="PS50110">
    <property type="entry name" value="RESPONSE_REGULATORY"/>
    <property type="match status" value="1"/>
</dbReference>
<accession>A0ABS7KZE2</accession>
<dbReference type="InterPro" id="IPR018062">
    <property type="entry name" value="HTH_AraC-typ_CS"/>
</dbReference>
<dbReference type="PROSITE" id="PS00041">
    <property type="entry name" value="HTH_ARAC_FAMILY_1"/>
    <property type="match status" value="1"/>
</dbReference>
<organism evidence="9 10">
    <name type="scientific">Clostridium sardiniense</name>
    <name type="common">Clostridium absonum</name>
    <dbReference type="NCBI Taxonomy" id="29369"/>
    <lineage>
        <taxon>Bacteria</taxon>
        <taxon>Bacillati</taxon>
        <taxon>Bacillota</taxon>
        <taxon>Clostridia</taxon>
        <taxon>Eubacteriales</taxon>
        <taxon>Clostridiaceae</taxon>
        <taxon>Clostridium</taxon>
    </lineage>
</organism>
<evidence type="ECO:0000256" key="6">
    <source>
        <dbReference type="PROSITE-ProRule" id="PRU00169"/>
    </source>
</evidence>
<evidence type="ECO:0000256" key="3">
    <source>
        <dbReference type="ARBA" id="ARBA00023125"/>
    </source>
</evidence>
<keyword evidence="3" id="KW-0238">DNA-binding</keyword>
<dbReference type="PANTHER" id="PTHR43280">
    <property type="entry name" value="ARAC-FAMILY TRANSCRIPTIONAL REGULATOR"/>
    <property type="match status" value="1"/>
</dbReference>
<dbReference type="SUPFAM" id="SSF46689">
    <property type="entry name" value="Homeodomain-like"/>
    <property type="match status" value="2"/>
</dbReference>
<evidence type="ECO:0000256" key="1">
    <source>
        <dbReference type="ARBA" id="ARBA00018672"/>
    </source>
</evidence>
<evidence type="ECO:0000256" key="5">
    <source>
        <dbReference type="ARBA" id="ARBA00024867"/>
    </source>
</evidence>
<dbReference type="CDD" id="cd17536">
    <property type="entry name" value="REC_YesN-like"/>
    <property type="match status" value="1"/>
</dbReference>
<dbReference type="EMBL" id="JAIKTU010000009">
    <property type="protein sequence ID" value="MBY0756179.1"/>
    <property type="molecule type" value="Genomic_DNA"/>
</dbReference>
<dbReference type="InterPro" id="IPR001789">
    <property type="entry name" value="Sig_transdc_resp-reg_receiver"/>
</dbReference>
<sequence>MFKIMIVDDEVLERKALKVILSDLKGAEIVAEACNGREAIEFDKKYNPDLVIMDVKMPGFDGCKAAEIIKGNSPDKIIIMITAHDDFDLVRKALVLGVNDYILKPVRPKELINTLSNIIVNFKINEDEKEVEKYADNKCIITEDVSDINRPIENAIDYIDKNFKENISLDMIASICNLSPCYFSKLFKKEVGVNYTTYINNKKIDYAKRMLETTDMPILNLSIDLGFEDCGYFIRVFKKVEGVTPKKYREMNA</sequence>
<dbReference type="Gene3D" id="1.10.10.60">
    <property type="entry name" value="Homeodomain-like"/>
    <property type="match status" value="2"/>
</dbReference>
<comment type="function">
    <text evidence="5">May play the central regulatory role in sporulation. It may be an element of the effector pathway responsible for the activation of sporulation genes in response to nutritional stress. Spo0A may act in concert with spo0H (a sigma factor) to control the expression of some genes that are critical to the sporulation process.</text>
</comment>
<dbReference type="SUPFAM" id="SSF52172">
    <property type="entry name" value="CheY-like"/>
    <property type="match status" value="1"/>
</dbReference>
<evidence type="ECO:0000256" key="4">
    <source>
        <dbReference type="ARBA" id="ARBA00023163"/>
    </source>
</evidence>